<dbReference type="InterPro" id="IPR047794">
    <property type="entry name" value="C45_proenzyme-like"/>
</dbReference>
<keyword evidence="3" id="KW-1185">Reference proteome</keyword>
<dbReference type="Gene3D" id="3.60.60.10">
    <property type="entry name" value="Penicillin V Acylase, Chain A"/>
    <property type="match status" value="1"/>
</dbReference>
<feature type="domain" description="Peptidase C45 hydrolase" evidence="1">
    <location>
        <begin position="119"/>
        <end position="265"/>
    </location>
</feature>
<gene>
    <name evidence="2" type="ORF">LMG28688_04806</name>
</gene>
<dbReference type="InterPro" id="IPR005079">
    <property type="entry name" value="Peptidase_C45_hydrolase"/>
</dbReference>
<name>A0A6J5GH94_9BURK</name>
<dbReference type="NCBIfam" id="NF040521">
    <property type="entry name" value="C45_proenzyme"/>
    <property type="match status" value="1"/>
</dbReference>
<evidence type="ECO:0000313" key="3">
    <source>
        <dbReference type="Proteomes" id="UP000494119"/>
    </source>
</evidence>
<dbReference type="RefSeq" id="WP_217481934.1">
    <property type="nucleotide sequence ID" value="NZ_CADIKL010000028.1"/>
</dbReference>
<reference evidence="2 3" key="1">
    <citation type="submission" date="2020-04" db="EMBL/GenBank/DDBJ databases">
        <authorList>
            <person name="De Canck E."/>
        </authorList>
    </citation>
    <scope>NUCLEOTIDE SEQUENCE [LARGE SCALE GENOMIC DNA]</scope>
    <source>
        <strain evidence="2 3">LMG 28688</strain>
    </source>
</reference>
<dbReference type="PANTHER" id="PTHR34180:SF1">
    <property type="entry name" value="BETA-ALANYL-DOPAMINE_CARCININE HYDROLASE"/>
    <property type="match status" value="1"/>
</dbReference>
<dbReference type="EMBL" id="CADIKL010000028">
    <property type="protein sequence ID" value="CAB3798759.1"/>
    <property type="molecule type" value="Genomic_DNA"/>
</dbReference>
<organism evidence="2 3">
    <name type="scientific">Paraburkholderia caffeinitolerans</name>
    <dbReference type="NCBI Taxonomy" id="1723730"/>
    <lineage>
        <taxon>Bacteria</taxon>
        <taxon>Pseudomonadati</taxon>
        <taxon>Pseudomonadota</taxon>
        <taxon>Betaproteobacteria</taxon>
        <taxon>Burkholderiales</taxon>
        <taxon>Burkholderiaceae</taxon>
        <taxon>Paraburkholderia</taxon>
    </lineage>
</organism>
<dbReference type="PANTHER" id="PTHR34180">
    <property type="entry name" value="PEPTIDASE C45"/>
    <property type="match status" value="1"/>
</dbReference>
<dbReference type="Pfam" id="PF03417">
    <property type="entry name" value="AAT"/>
    <property type="match status" value="1"/>
</dbReference>
<evidence type="ECO:0000313" key="2">
    <source>
        <dbReference type="EMBL" id="CAB3798759.1"/>
    </source>
</evidence>
<dbReference type="Gene3D" id="1.10.10.2120">
    <property type="match status" value="1"/>
</dbReference>
<protein>
    <recommendedName>
        <fullName evidence="1">Peptidase C45 hydrolase domain-containing protein</fullName>
    </recommendedName>
</protein>
<dbReference type="AlphaFoldDB" id="A0A6J5GH94"/>
<proteinExistence type="predicted"/>
<accession>A0A6J5GH94</accession>
<sequence>MTLVFRSTQTEPAARGREFGEVHAQRIHTGVERYRALFERVAQRPFDLHAMGAQALECIARFAAPLHAEIAGMAEGAKIDVRLLGAINARTEILAALHAPLRGECSTVVQADAHSAHAVAVQTWDWYADFADQWLTWEIPHADGHITTTVTEFGIVGKAGVNDRGIGVHFNILHHERDGATIGLPVHVASRWMLDTCGDVNEALQLLASAEVSASSSLTVIAAADNSSTAVSVELHPGGPGFVFPDASGLLVHTNHFLSSPAAAGDTEPRQYPDTLVRHDLLTRRLTGRAKLSALQVIGAMNSHLGTTGALCCHPDPALPESGQYATLATIVIDVARGTLRALRGGPCHHVQLLAAA</sequence>
<evidence type="ECO:0000259" key="1">
    <source>
        <dbReference type="Pfam" id="PF03417"/>
    </source>
</evidence>
<dbReference type="InterPro" id="IPR047801">
    <property type="entry name" value="Peptidase_C45"/>
</dbReference>
<dbReference type="Proteomes" id="UP000494119">
    <property type="component" value="Unassembled WGS sequence"/>
</dbReference>